<comment type="caution">
    <text evidence="2">The sequence shown here is derived from an EMBL/GenBank/DDBJ whole genome shotgun (WGS) entry which is preliminary data.</text>
</comment>
<dbReference type="EMBL" id="CAMXCT020005445">
    <property type="protein sequence ID" value="CAL1165764.1"/>
    <property type="molecule type" value="Genomic_DNA"/>
</dbReference>
<dbReference type="EMBL" id="CAMXCT010005445">
    <property type="protein sequence ID" value="CAI4012389.1"/>
    <property type="molecule type" value="Genomic_DNA"/>
</dbReference>
<evidence type="ECO:0000313" key="4">
    <source>
        <dbReference type="Proteomes" id="UP001152797"/>
    </source>
</evidence>
<accession>A0A9P1GJB1</accession>
<feature type="region of interest" description="Disordered" evidence="1">
    <location>
        <begin position="35"/>
        <end position="65"/>
    </location>
</feature>
<feature type="compositionally biased region" description="Low complexity" evidence="1">
    <location>
        <begin position="11"/>
        <end position="21"/>
    </location>
</feature>
<evidence type="ECO:0000256" key="1">
    <source>
        <dbReference type="SAM" id="MobiDB-lite"/>
    </source>
</evidence>
<gene>
    <name evidence="2" type="ORF">C1SCF055_LOCUS37454</name>
</gene>
<proteinExistence type="predicted"/>
<evidence type="ECO:0000313" key="2">
    <source>
        <dbReference type="EMBL" id="CAI4012389.1"/>
    </source>
</evidence>
<keyword evidence="4" id="KW-1185">Reference proteome</keyword>
<protein>
    <submittedName>
        <fullName evidence="2">Uncharacterized protein</fullName>
    </submittedName>
</protein>
<reference evidence="2" key="1">
    <citation type="submission" date="2022-10" db="EMBL/GenBank/DDBJ databases">
        <authorList>
            <person name="Chen Y."/>
            <person name="Dougan E. K."/>
            <person name="Chan C."/>
            <person name="Rhodes N."/>
            <person name="Thang M."/>
        </authorList>
    </citation>
    <scope>NUCLEOTIDE SEQUENCE</scope>
</reference>
<feature type="compositionally biased region" description="Basic and acidic residues" evidence="1">
    <location>
        <begin position="46"/>
        <end position="60"/>
    </location>
</feature>
<dbReference type="AlphaFoldDB" id="A0A9P1GJB1"/>
<dbReference type="Proteomes" id="UP001152797">
    <property type="component" value="Unassembled WGS sequence"/>
</dbReference>
<dbReference type="EMBL" id="CAMXCT030005445">
    <property type="protein sequence ID" value="CAL4799701.1"/>
    <property type="molecule type" value="Genomic_DNA"/>
</dbReference>
<sequence>MEMQRAYRFTAQAPGDDAPDGAIAAMLANRNVHDRLYSGAGPPKPRVKEAREAKQEKPEWRGVNSEVQRETMACLRLHQEGVEQKKKLMQKAKEKQDEEFLEGHPFRPAIGKTPLFQPEKMKGTREEVGALRALRALERHGKGCNKAIVPWQKFGEFTSCQKEIGLKQSREKLQDEFAEAHPFKPTLAEPKNIKFAPKPLPPTTQQEIGLFFFRR</sequence>
<feature type="region of interest" description="Disordered" evidence="1">
    <location>
        <begin position="1"/>
        <end position="21"/>
    </location>
</feature>
<evidence type="ECO:0000313" key="3">
    <source>
        <dbReference type="EMBL" id="CAL4799701.1"/>
    </source>
</evidence>
<name>A0A9P1GJB1_9DINO</name>
<reference evidence="3 4" key="2">
    <citation type="submission" date="2024-05" db="EMBL/GenBank/DDBJ databases">
        <authorList>
            <person name="Chen Y."/>
            <person name="Shah S."/>
            <person name="Dougan E. K."/>
            <person name="Thang M."/>
            <person name="Chan C."/>
        </authorList>
    </citation>
    <scope>NUCLEOTIDE SEQUENCE [LARGE SCALE GENOMIC DNA]</scope>
</reference>
<organism evidence="2">
    <name type="scientific">Cladocopium goreaui</name>
    <dbReference type="NCBI Taxonomy" id="2562237"/>
    <lineage>
        <taxon>Eukaryota</taxon>
        <taxon>Sar</taxon>
        <taxon>Alveolata</taxon>
        <taxon>Dinophyceae</taxon>
        <taxon>Suessiales</taxon>
        <taxon>Symbiodiniaceae</taxon>
        <taxon>Cladocopium</taxon>
    </lineage>
</organism>